<evidence type="ECO:0000259" key="10">
    <source>
        <dbReference type="Pfam" id="PF17767"/>
    </source>
</evidence>
<comment type="similarity">
    <text evidence="2">Belongs to the NAPRTase family.</text>
</comment>
<dbReference type="NCBIfam" id="TIGR01513">
    <property type="entry name" value="NAPRTase_put"/>
    <property type="match status" value="1"/>
</dbReference>
<feature type="domain" description="Nicotinate phosphoribosyltransferase C-terminal" evidence="11">
    <location>
        <begin position="391"/>
        <end position="447"/>
    </location>
</feature>
<dbReference type="AlphaFoldDB" id="Q2FTW0"/>
<keyword evidence="6" id="KW-0662">Pyridine nucleotide biosynthesis</keyword>
<dbReference type="EMBL" id="CP000254">
    <property type="protein sequence ID" value="ABD42290.1"/>
    <property type="molecule type" value="Genomic_DNA"/>
</dbReference>
<evidence type="ECO:0000256" key="4">
    <source>
        <dbReference type="ARBA" id="ARBA00022553"/>
    </source>
</evidence>
<dbReference type="GO" id="GO:0016757">
    <property type="term" value="F:glycosyltransferase activity"/>
    <property type="evidence" value="ECO:0007669"/>
    <property type="project" value="UniProtKB-KW"/>
</dbReference>
<dbReference type="UniPathway" id="UPA00253">
    <property type="reaction ID" value="UER00457"/>
</dbReference>
<keyword evidence="13" id="KW-1185">Reference proteome</keyword>
<dbReference type="InterPro" id="IPR006405">
    <property type="entry name" value="Nic_PRibTrfase_pncB"/>
</dbReference>
<dbReference type="FunFam" id="3.20.20.70:FF:000076">
    <property type="entry name" value="Nicotinate phosphoribosyltransferase"/>
    <property type="match status" value="1"/>
</dbReference>
<dbReference type="InterPro" id="IPR040727">
    <property type="entry name" value="NAPRTase_N"/>
</dbReference>
<dbReference type="PANTHER" id="PTHR11098:SF1">
    <property type="entry name" value="NICOTINATE PHOSPHORIBOSYLTRANSFERASE"/>
    <property type="match status" value="1"/>
</dbReference>
<dbReference type="InterPro" id="IPR013785">
    <property type="entry name" value="Aldolase_TIM"/>
</dbReference>
<dbReference type="Pfam" id="PF17956">
    <property type="entry name" value="NAPRTase_C"/>
    <property type="match status" value="1"/>
</dbReference>
<evidence type="ECO:0000256" key="3">
    <source>
        <dbReference type="ARBA" id="ARBA00013236"/>
    </source>
</evidence>
<dbReference type="Gene3D" id="3.20.140.10">
    <property type="entry name" value="nicotinate phosphoribosyltransferase"/>
    <property type="match status" value="2"/>
</dbReference>
<dbReference type="GO" id="GO:0034355">
    <property type="term" value="P:NAD+ biosynthetic process via the salvage pathway"/>
    <property type="evidence" value="ECO:0007669"/>
    <property type="project" value="TreeGrafter"/>
</dbReference>
<evidence type="ECO:0000256" key="8">
    <source>
        <dbReference type="ARBA" id="ARBA00048668"/>
    </source>
</evidence>
<dbReference type="KEGG" id="mhu:Mhun_2593"/>
<dbReference type="GeneID" id="3923210"/>
<evidence type="ECO:0000259" key="11">
    <source>
        <dbReference type="Pfam" id="PF17956"/>
    </source>
</evidence>
<dbReference type="CDD" id="cd01570">
    <property type="entry name" value="NAPRTase_A"/>
    <property type="match status" value="1"/>
</dbReference>
<organism evidence="12 13">
    <name type="scientific">Methanospirillum hungatei JF-1 (strain ATCC 27890 / DSM 864 / NBRC 100397 / JF-1)</name>
    <dbReference type="NCBI Taxonomy" id="323259"/>
    <lineage>
        <taxon>Archaea</taxon>
        <taxon>Methanobacteriati</taxon>
        <taxon>Methanobacteriota</taxon>
        <taxon>Stenosarchaea group</taxon>
        <taxon>Methanomicrobia</taxon>
        <taxon>Methanomicrobiales</taxon>
        <taxon>Methanospirillaceae</taxon>
        <taxon>Methanospirillum</taxon>
    </lineage>
</organism>
<dbReference type="InterPro" id="IPR036068">
    <property type="entry name" value="Nicotinate_pribotase-like_C"/>
</dbReference>
<protein>
    <recommendedName>
        <fullName evidence="3">nicotinate phosphoribosyltransferase</fullName>
        <ecNumber evidence="3">6.3.4.21</ecNumber>
    </recommendedName>
</protein>
<dbReference type="GO" id="GO:0005829">
    <property type="term" value="C:cytosol"/>
    <property type="evidence" value="ECO:0007669"/>
    <property type="project" value="TreeGrafter"/>
</dbReference>
<dbReference type="RefSeq" id="WP_011449547.1">
    <property type="nucleotide sequence ID" value="NC_007796.1"/>
</dbReference>
<dbReference type="Gene3D" id="3.20.20.70">
    <property type="entry name" value="Aldolase class I"/>
    <property type="match status" value="1"/>
</dbReference>
<evidence type="ECO:0000256" key="6">
    <source>
        <dbReference type="ARBA" id="ARBA00022642"/>
    </source>
</evidence>
<reference evidence="13" key="1">
    <citation type="journal article" date="2016" name="Stand. Genomic Sci.">
        <title>Complete genome sequence of Methanospirillum hungatei type strain JF1.</title>
        <authorList>
            <person name="Gunsalus R.P."/>
            <person name="Cook L.E."/>
            <person name="Crable B."/>
            <person name="Rohlin L."/>
            <person name="McDonald E."/>
            <person name="Mouttaki H."/>
            <person name="Sieber J.R."/>
            <person name="Poweleit N."/>
            <person name="Zhou H."/>
            <person name="Lapidus A.L."/>
            <person name="Daligault H.E."/>
            <person name="Land M."/>
            <person name="Gilna P."/>
            <person name="Ivanova N."/>
            <person name="Kyrpides N."/>
            <person name="Culley D.E."/>
            <person name="McInerney M.J."/>
        </authorList>
    </citation>
    <scope>NUCLEOTIDE SEQUENCE [LARGE SCALE GENOMIC DNA]</scope>
    <source>
        <strain evidence="13">ATCC 27890 / DSM 864 / NBRC 100397 / JF-1</strain>
    </source>
</reference>
<gene>
    <name evidence="12" type="ordered locus">Mhun_2593</name>
</gene>
<dbReference type="EnsemblBacteria" id="ABD42290">
    <property type="protein sequence ID" value="ABD42290"/>
    <property type="gene ID" value="Mhun_2593"/>
</dbReference>
<dbReference type="InterPro" id="IPR041525">
    <property type="entry name" value="N/Namide_PRibTrfase"/>
</dbReference>
<feature type="domain" description="Nicotinate/nicotinamide phosphoribosyltransferase" evidence="9">
    <location>
        <begin position="153"/>
        <end position="352"/>
    </location>
</feature>
<dbReference type="STRING" id="323259.Mhun_2593"/>
<keyword evidence="12" id="KW-0328">Glycosyltransferase</keyword>
<dbReference type="InterPro" id="IPR007229">
    <property type="entry name" value="Nic_PRibTrfase-Fam"/>
</dbReference>
<dbReference type="HOGENOM" id="CLU_025154_2_1_2"/>
<evidence type="ECO:0000256" key="5">
    <source>
        <dbReference type="ARBA" id="ARBA00022598"/>
    </source>
</evidence>
<dbReference type="Pfam" id="PF04095">
    <property type="entry name" value="NAPRTase"/>
    <property type="match status" value="1"/>
</dbReference>
<comment type="catalytic activity">
    <reaction evidence="8">
        <text>5-phospho-alpha-D-ribose 1-diphosphate + nicotinate + ATP + H2O = nicotinate beta-D-ribonucleotide + ADP + phosphate + diphosphate</text>
        <dbReference type="Rhea" id="RHEA:36163"/>
        <dbReference type="ChEBI" id="CHEBI:15377"/>
        <dbReference type="ChEBI" id="CHEBI:30616"/>
        <dbReference type="ChEBI" id="CHEBI:32544"/>
        <dbReference type="ChEBI" id="CHEBI:33019"/>
        <dbReference type="ChEBI" id="CHEBI:43474"/>
        <dbReference type="ChEBI" id="CHEBI:57502"/>
        <dbReference type="ChEBI" id="CHEBI:58017"/>
        <dbReference type="ChEBI" id="CHEBI:456216"/>
        <dbReference type="EC" id="6.3.4.21"/>
    </reaction>
</comment>
<dbReference type="GO" id="GO:0004516">
    <property type="term" value="F:nicotinate phosphoribosyltransferase activity"/>
    <property type="evidence" value="ECO:0007669"/>
    <property type="project" value="UniProtKB-EC"/>
</dbReference>
<evidence type="ECO:0000256" key="1">
    <source>
        <dbReference type="ARBA" id="ARBA00004952"/>
    </source>
</evidence>
<keyword evidence="7" id="KW-0808">Transferase</keyword>
<dbReference type="EC" id="6.3.4.21" evidence="3"/>
<proteinExistence type="inferred from homology"/>
<dbReference type="SUPFAM" id="SSF51690">
    <property type="entry name" value="Nicotinate/Quinolinate PRTase C-terminal domain-like"/>
    <property type="match status" value="1"/>
</dbReference>
<dbReference type="Pfam" id="PF17767">
    <property type="entry name" value="NAPRTase_N"/>
    <property type="match status" value="1"/>
</dbReference>
<dbReference type="InParanoid" id="Q2FTW0"/>
<evidence type="ECO:0000259" key="9">
    <source>
        <dbReference type="Pfam" id="PF04095"/>
    </source>
</evidence>
<dbReference type="InterPro" id="IPR041619">
    <property type="entry name" value="NAPRTase_C"/>
</dbReference>
<dbReference type="OrthoDB" id="371831at2157"/>
<keyword evidence="5" id="KW-0436">Ligase</keyword>
<evidence type="ECO:0000313" key="13">
    <source>
        <dbReference type="Proteomes" id="UP000001941"/>
    </source>
</evidence>
<feature type="domain" description="Nicotinate phosphoribosyltransferase N-terminal" evidence="10">
    <location>
        <begin position="9"/>
        <end position="132"/>
    </location>
</feature>
<accession>Q2FTW0</accession>
<comment type="pathway">
    <text evidence="1">Cofactor biosynthesis; NAD(+) biosynthesis; nicotinate D-ribonucleotide from nicotinate: step 1/1.</text>
</comment>
<dbReference type="eggNOG" id="arCOG01481">
    <property type="taxonomic scope" value="Archaea"/>
</dbReference>
<evidence type="ECO:0000256" key="2">
    <source>
        <dbReference type="ARBA" id="ARBA00010897"/>
    </source>
</evidence>
<evidence type="ECO:0000313" key="12">
    <source>
        <dbReference type="EMBL" id="ABD42290.1"/>
    </source>
</evidence>
<dbReference type="SUPFAM" id="SSF54675">
    <property type="entry name" value="Nicotinate/Quinolinate PRTase N-terminal domain-like"/>
    <property type="match status" value="1"/>
</dbReference>
<sequence length="458" mass="50138">MSNLKSPILTDLYELTMMYVWFLSGTINNQSCFDLFFRSCPFQGEYIIAAGIDDALLFLRDARFSKEDIAYIRSLHIFDDAFLAWLSDWRFDGSVHAVDEGTVVFPGGPVFRVRGPLGSCQLVETALLNCINFSSLIATKAARICMIAGFDAVMEFGARRAQGPDGALSASRAAYIGGCMGTSNMEAGKMFGIPVKGTHAHSYVMSYPSELESFRRYAEVFPNATILLVDTYDTIRSGMVHAIKVGHEMKKQGNTLAGVRLDSGDLLSLSKEARRMLDEAGLFETKIVASGDLDEYSIYALKEQGAPIDIYGVGTRLVTGHESPAIAGVYKMSAIEHTTGTYEMRMKVTDHTDKTSLPGIKQVYRSFDTQGMMAGDCIELESAGFDTPGSVPLLTPALYGGAIVRPERALPDIRKYVIASVQSIPADVVRLMHPSRYPVSIGPALTETRKKMMHELSG</sequence>
<name>Q2FTW0_METHJ</name>
<dbReference type="NCBIfam" id="NF006695">
    <property type="entry name" value="PRK09243.1-2"/>
    <property type="match status" value="1"/>
</dbReference>
<dbReference type="Proteomes" id="UP000001941">
    <property type="component" value="Chromosome"/>
</dbReference>
<dbReference type="PIRSF" id="PIRSF000484">
    <property type="entry name" value="NAPRT"/>
    <property type="match status" value="1"/>
</dbReference>
<dbReference type="NCBIfam" id="NF009131">
    <property type="entry name" value="PRK12484.1"/>
    <property type="match status" value="1"/>
</dbReference>
<evidence type="ECO:0000256" key="7">
    <source>
        <dbReference type="ARBA" id="ARBA00022679"/>
    </source>
</evidence>
<keyword evidence="4" id="KW-0597">Phosphoprotein</keyword>
<dbReference type="PANTHER" id="PTHR11098">
    <property type="entry name" value="NICOTINATE PHOSPHORIBOSYLTRANSFERASE"/>
    <property type="match status" value="1"/>
</dbReference>